<evidence type="ECO:0000256" key="5">
    <source>
        <dbReference type="ARBA" id="ARBA00022679"/>
    </source>
</evidence>
<keyword evidence="9" id="KW-1133">Transmembrane helix</keyword>
<dbReference type="Pfam" id="PF05060">
    <property type="entry name" value="MGAT2"/>
    <property type="match status" value="1"/>
</dbReference>
<evidence type="ECO:0000313" key="17">
    <source>
        <dbReference type="Proteomes" id="UP000784294"/>
    </source>
</evidence>
<keyword evidence="14" id="KW-0464">Manganese</keyword>
<dbReference type="InterPro" id="IPR007754">
    <property type="entry name" value="GlcNAc_II"/>
</dbReference>
<evidence type="ECO:0000256" key="8">
    <source>
        <dbReference type="ARBA" id="ARBA00022968"/>
    </source>
</evidence>
<evidence type="ECO:0000256" key="15">
    <source>
        <dbReference type="PIRSR" id="PIRSR607754-1"/>
    </source>
</evidence>
<dbReference type="Proteomes" id="UP000784294">
    <property type="component" value="Unassembled WGS sequence"/>
</dbReference>
<comment type="pathway">
    <text evidence="3">Protein modification; protein glycosylation.</text>
</comment>
<evidence type="ECO:0000256" key="7">
    <source>
        <dbReference type="ARBA" id="ARBA00022723"/>
    </source>
</evidence>
<evidence type="ECO:0000256" key="2">
    <source>
        <dbReference type="ARBA" id="ARBA00004323"/>
    </source>
</evidence>
<dbReference type="PANTHER" id="PTHR12871">
    <property type="entry name" value="BETA-1,2-N-ACETYLGLUCOSAMINYLTRANSFERASE II"/>
    <property type="match status" value="1"/>
</dbReference>
<evidence type="ECO:0000256" key="6">
    <source>
        <dbReference type="ARBA" id="ARBA00022692"/>
    </source>
</evidence>
<keyword evidence="10" id="KW-0333">Golgi apparatus</keyword>
<comment type="cofactor">
    <cofactor evidence="1">
        <name>Mn(2+)</name>
        <dbReference type="ChEBI" id="CHEBI:29035"/>
    </cofactor>
</comment>
<evidence type="ECO:0000256" key="9">
    <source>
        <dbReference type="ARBA" id="ARBA00022989"/>
    </source>
</evidence>
<comment type="subcellular location">
    <subcellularLocation>
        <location evidence="2">Golgi apparatus membrane</location>
        <topology evidence="2">Single-pass type II membrane protein</topology>
    </subcellularLocation>
</comment>
<dbReference type="PANTHER" id="PTHR12871:SF0">
    <property type="entry name" value="ALPHA-1,6-MANNOSYL-GLYCOPROTEIN 2-BETA-N-ACETYLGLUCOSAMINYLTRANSFERASE"/>
    <property type="match status" value="1"/>
</dbReference>
<dbReference type="GO" id="GO:0000139">
    <property type="term" value="C:Golgi membrane"/>
    <property type="evidence" value="ECO:0007669"/>
    <property type="project" value="UniProtKB-SubCell"/>
</dbReference>
<organism evidence="16 17">
    <name type="scientific">Protopolystoma xenopodis</name>
    <dbReference type="NCBI Taxonomy" id="117903"/>
    <lineage>
        <taxon>Eukaryota</taxon>
        <taxon>Metazoa</taxon>
        <taxon>Spiralia</taxon>
        <taxon>Lophotrochozoa</taxon>
        <taxon>Platyhelminthes</taxon>
        <taxon>Monogenea</taxon>
        <taxon>Polyopisthocotylea</taxon>
        <taxon>Polystomatidea</taxon>
        <taxon>Polystomatidae</taxon>
        <taxon>Protopolystoma</taxon>
    </lineage>
</organism>
<dbReference type="GO" id="GO:0009312">
    <property type="term" value="P:oligosaccharide biosynthetic process"/>
    <property type="evidence" value="ECO:0007669"/>
    <property type="project" value="InterPro"/>
</dbReference>
<dbReference type="GO" id="GO:0046872">
    <property type="term" value="F:metal ion binding"/>
    <property type="evidence" value="ECO:0007669"/>
    <property type="project" value="UniProtKB-KW"/>
</dbReference>
<keyword evidence="4" id="KW-0328">Glycosyltransferase</keyword>
<evidence type="ECO:0000313" key="16">
    <source>
        <dbReference type="EMBL" id="VEL15396.1"/>
    </source>
</evidence>
<evidence type="ECO:0000256" key="4">
    <source>
        <dbReference type="ARBA" id="ARBA00022676"/>
    </source>
</evidence>
<dbReference type="GO" id="GO:0008455">
    <property type="term" value="F:alpha-1,6-mannosylglycoprotein 2-beta-N-acetylglucosaminyltransferase activity"/>
    <property type="evidence" value="ECO:0007669"/>
    <property type="project" value="InterPro"/>
</dbReference>
<name>A0A3S5BRU7_9PLAT</name>
<comment type="caution">
    <text evidence="16">The sequence shown here is derived from an EMBL/GenBank/DDBJ whole genome shotgun (WGS) entry which is preliminary data.</text>
</comment>
<dbReference type="GO" id="GO:0005795">
    <property type="term" value="C:Golgi stack"/>
    <property type="evidence" value="ECO:0007669"/>
    <property type="project" value="InterPro"/>
</dbReference>
<dbReference type="GO" id="GO:0006487">
    <property type="term" value="P:protein N-linked glycosylation"/>
    <property type="evidence" value="ECO:0007669"/>
    <property type="project" value="TreeGrafter"/>
</dbReference>
<sequence>MAVLIETMRLAAGIENCLLVFSHDVFLLEMNTLIQSIRFARVLQIFFPFSQQIYTSRFPGPDPADCPRNIQQKE</sequence>
<dbReference type="OrthoDB" id="6019616at2759"/>
<keyword evidence="17" id="KW-1185">Reference proteome</keyword>
<accession>A0A3S5BRU7</accession>
<evidence type="ECO:0000256" key="11">
    <source>
        <dbReference type="ARBA" id="ARBA00023136"/>
    </source>
</evidence>
<evidence type="ECO:0000256" key="1">
    <source>
        <dbReference type="ARBA" id="ARBA00001936"/>
    </source>
</evidence>
<keyword evidence="6" id="KW-0812">Transmembrane</keyword>
<evidence type="ECO:0000256" key="13">
    <source>
        <dbReference type="ARBA" id="ARBA00023180"/>
    </source>
</evidence>
<reference evidence="16" key="1">
    <citation type="submission" date="2018-11" db="EMBL/GenBank/DDBJ databases">
        <authorList>
            <consortium name="Pathogen Informatics"/>
        </authorList>
    </citation>
    <scope>NUCLEOTIDE SEQUENCE</scope>
</reference>
<keyword evidence="7" id="KW-0479">Metal-binding</keyword>
<evidence type="ECO:0000256" key="10">
    <source>
        <dbReference type="ARBA" id="ARBA00023034"/>
    </source>
</evidence>
<protein>
    <submittedName>
        <fullName evidence="16">Uncharacterized protein</fullName>
    </submittedName>
</protein>
<keyword evidence="11" id="KW-0472">Membrane</keyword>
<feature type="binding site" evidence="15">
    <location>
        <position position="24"/>
    </location>
    <ligand>
        <name>substrate</name>
    </ligand>
</feature>
<gene>
    <name evidence="16" type="ORF">PXEA_LOCUS8836</name>
</gene>
<dbReference type="EMBL" id="CAAALY010024484">
    <property type="protein sequence ID" value="VEL15396.1"/>
    <property type="molecule type" value="Genomic_DNA"/>
</dbReference>
<keyword evidence="5" id="KW-0808">Transferase</keyword>
<evidence type="ECO:0000256" key="14">
    <source>
        <dbReference type="ARBA" id="ARBA00023211"/>
    </source>
</evidence>
<keyword evidence="8" id="KW-0735">Signal-anchor</keyword>
<dbReference type="UniPathway" id="UPA00378"/>
<keyword evidence="13" id="KW-0325">Glycoprotein</keyword>
<evidence type="ECO:0000256" key="3">
    <source>
        <dbReference type="ARBA" id="ARBA00004922"/>
    </source>
</evidence>
<evidence type="ECO:0000256" key="12">
    <source>
        <dbReference type="ARBA" id="ARBA00023157"/>
    </source>
</evidence>
<dbReference type="AlphaFoldDB" id="A0A3S5BRU7"/>
<proteinExistence type="predicted"/>
<keyword evidence="12" id="KW-1015">Disulfide bond</keyword>